<keyword evidence="4" id="KW-1133">Transmembrane helix</keyword>
<dbReference type="SMART" id="SM00422">
    <property type="entry name" value="HTH_MERR"/>
    <property type="match status" value="1"/>
</dbReference>
<dbReference type="SUPFAM" id="SSF46955">
    <property type="entry name" value="Putative DNA-binding domain"/>
    <property type="match status" value="1"/>
</dbReference>
<gene>
    <name evidence="6" type="ORF">SAMN04487885_10647</name>
</gene>
<reference evidence="6 7" key="1">
    <citation type="submission" date="2016-10" db="EMBL/GenBank/DDBJ databases">
        <authorList>
            <person name="de Groot N.N."/>
        </authorList>
    </citation>
    <scope>NUCLEOTIDE SEQUENCE [LARGE SCALE GENOMIC DNA]</scope>
    <source>
        <strain evidence="6 7">NLAE-zl-G419</strain>
    </source>
</reference>
<dbReference type="InterPro" id="IPR009061">
    <property type="entry name" value="DNA-bd_dom_put_sf"/>
</dbReference>
<dbReference type="GO" id="GO:0003677">
    <property type="term" value="F:DNA binding"/>
    <property type="evidence" value="ECO:0007669"/>
    <property type="project" value="UniProtKB-KW"/>
</dbReference>
<evidence type="ECO:0000259" key="5">
    <source>
        <dbReference type="PROSITE" id="PS50937"/>
    </source>
</evidence>
<keyword evidence="4" id="KW-0812">Transmembrane</keyword>
<evidence type="ECO:0000256" key="1">
    <source>
        <dbReference type="ARBA" id="ARBA00023015"/>
    </source>
</evidence>
<feature type="transmembrane region" description="Helical" evidence="4">
    <location>
        <begin position="245"/>
        <end position="266"/>
    </location>
</feature>
<dbReference type="PANTHER" id="PTHR30204">
    <property type="entry name" value="REDOX-CYCLING DRUG-SENSING TRANSCRIPTIONAL ACTIVATOR SOXR"/>
    <property type="match status" value="1"/>
</dbReference>
<evidence type="ECO:0000256" key="4">
    <source>
        <dbReference type="SAM" id="Phobius"/>
    </source>
</evidence>
<dbReference type="Pfam" id="PF13411">
    <property type="entry name" value="MerR_1"/>
    <property type="match status" value="1"/>
</dbReference>
<keyword evidence="4" id="KW-0472">Membrane</keyword>
<dbReference type="OrthoDB" id="9791488at2"/>
<dbReference type="PANTHER" id="PTHR30204:SF94">
    <property type="entry name" value="HEAVY METAL-DEPENDENT TRANSCRIPTIONAL REGULATOR HI_0293-RELATED"/>
    <property type="match status" value="1"/>
</dbReference>
<sequence length="424" mass="49805">MKIKDAELLTGLPAKIIRYYESQGLISIKRNSNTYRDYTENNITELRRIKILRKLDVPISKIKEFTQGEISLHYILQNEIKNLDGKEINLVRKKSTIEVLLKDLKKNPNLDLVQYYEDFEYIEGEEFNEMLYEIKELSEFSLSSVLLYTLILSGPLLWLFTNISRENYEFIGINSFVAIICTILLTLTWSKFLKQPNKKFKGTVSLLLGLITILVLSIIIFIGITKLQENIFVPNDYLMFMFKSPYSYLFLFFEIELIVLFTAALYKRVKNVEWKWANELFNFIRKHIVTTVIFNLFLLYVCITSITVVTKNQIVDYSFYNLKGTSYSYNDISKVETGFQGKFLKVLRGHAGDFYYIVNFKDGKKINFYQANSPFEDTYLELEIFDDLIMDTGKSQKISSTDNCELCSLDQRYIDRFLKIIENK</sequence>
<keyword evidence="3" id="KW-0804">Transcription</keyword>
<feature type="transmembrane region" description="Helical" evidence="4">
    <location>
        <begin position="287"/>
        <end position="309"/>
    </location>
</feature>
<evidence type="ECO:0000313" key="6">
    <source>
        <dbReference type="EMBL" id="SFF67041.1"/>
    </source>
</evidence>
<dbReference type="Proteomes" id="UP000182135">
    <property type="component" value="Unassembled WGS sequence"/>
</dbReference>
<dbReference type="PROSITE" id="PS50937">
    <property type="entry name" value="HTH_MERR_2"/>
    <property type="match status" value="1"/>
</dbReference>
<dbReference type="GO" id="GO:0003700">
    <property type="term" value="F:DNA-binding transcription factor activity"/>
    <property type="evidence" value="ECO:0007669"/>
    <property type="project" value="InterPro"/>
</dbReference>
<proteinExistence type="predicted"/>
<dbReference type="Gene3D" id="1.10.1660.10">
    <property type="match status" value="1"/>
</dbReference>
<name>A0A1I2KPK1_9CLOT</name>
<dbReference type="AlphaFoldDB" id="A0A1I2KPK1"/>
<feature type="transmembrane region" description="Helical" evidence="4">
    <location>
        <begin position="140"/>
        <end position="160"/>
    </location>
</feature>
<feature type="transmembrane region" description="Helical" evidence="4">
    <location>
        <begin position="172"/>
        <end position="192"/>
    </location>
</feature>
<evidence type="ECO:0000313" key="7">
    <source>
        <dbReference type="Proteomes" id="UP000182135"/>
    </source>
</evidence>
<dbReference type="CDD" id="cd00592">
    <property type="entry name" value="HTH_MerR-like"/>
    <property type="match status" value="1"/>
</dbReference>
<dbReference type="STRING" id="1529.SAMN04487885_10647"/>
<evidence type="ECO:0000256" key="3">
    <source>
        <dbReference type="ARBA" id="ARBA00023163"/>
    </source>
</evidence>
<evidence type="ECO:0000256" key="2">
    <source>
        <dbReference type="ARBA" id="ARBA00023125"/>
    </source>
</evidence>
<dbReference type="InterPro" id="IPR000551">
    <property type="entry name" value="MerR-type_HTH_dom"/>
</dbReference>
<feature type="domain" description="HTH merR-type" evidence="5">
    <location>
        <begin position="1"/>
        <end position="68"/>
    </location>
</feature>
<dbReference type="InterPro" id="IPR047057">
    <property type="entry name" value="MerR_fam"/>
</dbReference>
<keyword evidence="7" id="KW-1185">Reference proteome</keyword>
<keyword evidence="2 6" id="KW-0238">DNA-binding</keyword>
<dbReference type="EMBL" id="FOOE01000006">
    <property type="protein sequence ID" value="SFF67041.1"/>
    <property type="molecule type" value="Genomic_DNA"/>
</dbReference>
<organism evidence="6 7">
    <name type="scientific">Clostridium cadaveris</name>
    <dbReference type="NCBI Taxonomy" id="1529"/>
    <lineage>
        <taxon>Bacteria</taxon>
        <taxon>Bacillati</taxon>
        <taxon>Bacillota</taxon>
        <taxon>Clostridia</taxon>
        <taxon>Eubacteriales</taxon>
        <taxon>Clostridiaceae</taxon>
        <taxon>Clostridium</taxon>
    </lineage>
</organism>
<dbReference type="eggNOG" id="COG0789">
    <property type="taxonomic scope" value="Bacteria"/>
</dbReference>
<feature type="transmembrane region" description="Helical" evidence="4">
    <location>
        <begin position="204"/>
        <end position="225"/>
    </location>
</feature>
<protein>
    <submittedName>
        <fullName evidence="6">DNA-binding transcriptional regulator, MerR family</fullName>
    </submittedName>
</protein>
<dbReference type="RefSeq" id="WP_074844895.1">
    <property type="nucleotide sequence ID" value="NZ_FOOE01000006.1"/>
</dbReference>
<accession>A0A1I2KPK1</accession>
<keyword evidence="1" id="KW-0805">Transcription regulation</keyword>